<dbReference type="GO" id="GO:0016787">
    <property type="term" value="F:hydrolase activity"/>
    <property type="evidence" value="ECO:0007669"/>
    <property type="project" value="UniProtKB-KW"/>
</dbReference>
<feature type="domain" description="DEAD-box RNA helicase Q" evidence="10">
    <location>
        <begin position="1"/>
        <end position="29"/>
    </location>
</feature>
<dbReference type="InterPro" id="IPR001650">
    <property type="entry name" value="Helicase_C-like"/>
</dbReference>
<dbReference type="SMART" id="SM00490">
    <property type="entry name" value="HELICc"/>
    <property type="match status" value="1"/>
</dbReference>
<dbReference type="PANTHER" id="PTHR47959">
    <property type="entry name" value="ATP-DEPENDENT RNA HELICASE RHLE-RELATED"/>
    <property type="match status" value="1"/>
</dbReference>
<dbReference type="CDD" id="cd18787">
    <property type="entry name" value="SF2_C_DEAD"/>
    <property type="match status" value="1"/>
</dbReference>
<evidence type="ECO:0000313" key="11">
    <source>
        <dbReference type="EMBL" id="EKE29554.1"/>
    </source>
</evidence>
<keyword evidence="2" id="KW-0378">Hydrolase</keyword>
<dbReference type="Pfam" id="PF00270">
    <property type="entry name" value="DEAD"/>
    <property type="match status" value="1"/>
</dbReference>
<dbReference type="Gene3D" id="3.40.50.300">
    <property type="entry name" value="P-loop containing nucleotide triphosphate hydrolases"/>
    <property type="match status" value="2"/>
</dbReference>
<feature type="compositionally biased region" description="Basic and acidic residues" evidence="7">
    <location>
        <begin position="612"/>
        <end position="623"/>
    </location>
</feature>
<feature type="domain" description="Helicase C-terminal" evidence="9">
    <location>
        <begin position="229"/>
        <end position="373"/>
    </location>
</feature>
<comment type="caution">
    <text evidence="11">The sequence shown here is derived from an EMBL/GenBank/DDBJ whole genome shotgun (WGS) entry which is preliminary data.</text>
</comment>
<feature type="short sequence motif" description="Q motif" evidence="6">
    <location>
        <begin position="1"/>
        <end position="29"/>
    </location>
</feature>
<feature type="compositionally biased region" description="Basic and acidic residues" evidence="7">
    <location>
        <begin position="505"/>
        <end position="517"/>
    </location>
</feature>
<feature type="domain" description="Helicase ATP-binding" evidence="8">
    <location>
        <begin position="32"/>
        <end position="202"/>
    </location>
</feature>
<feature type="region of interest" description="Disordered" evidence="7">
    <location>
        <begin position="380"/>
        <end position="517"/>
    </location>
</feature>
<keyword evidence="3 11" id="KW-0347">Helicase</keyword>
<evidence type="ECO:0000256" key="6">
    <source>
        <dbReference type="PROSITE-ProRule" id="PRU00552"/>
    </source>
</evidence>
<dbReference type="GO" id="GO:0003724">
    <property type="term" value="F:RNA helicase activity"/>
    <property type="evidence" value="ECO:0007669"/>
    <property type="project" value="InterPro"/>
</dbReference>
<evidence type="ECO:0000256" key="1">
    <source>
        <dbReference type="ARBA" id="ARBA00022741"/>
    </source>
</evidence>
<dbReference type="GO" id="GO:0003676">
    <property type="term" value="F:nucleic acid binding"/>
    <property type="evidence" value="ECO:0007669"/>
    <property type="project" value="InterPro"/>
</dbReference>
<gene>
    <name evidence="11" type="ORF">ACD_2C00150G0003</name>
</gene>
<keyword evidence="4" id="KW-0067">ATP-binding</keyword>
<dbReference type="PROSITE" id="PS51194">
    <property type="entry name" value="HELICASE_CTER"/>
    <property type="match status" value="1"/>
</dbReference>
<keyword evidence="1" id="KW-0547">Nucleotide-binding</keyword>
<dbReference type="InterPro" id="IPR014001">
    <property type="entry name" value="Helicase_ATP-bd"/>
</dbReference>
<dbReference type="GO" id="GO:0005524">
    <property type="term" value="F:ATP binding"/>
    <property type="evidence" value="ECO:0007669"/>
    <property type="project" value="UniProtKB-KW"/>
</dbReference>
<feature type="compositionally biased region" description="Basic and acidic residues" evidence="7">
    <location>
        <begin position="440"/>
        <end position="480"/>
    </location>
</feature>
<dbReference type="InterPro" id="IPR011545">
    <property type="entry name" value="DEAD/DEAH_box_helicase_dom"/>
</dbReference>
<feature type="compositionally biased region" description="Low complexity" evidence="7">
    <location>
        <begin position="420"/>
        <end position="439"/>
    </location>
</feature>
<evidence type="ECO:0000259" key="8">
    <source>
        <dbReference type="PROSITE" id="PS51192"/>
    </source>
</evidence>
<proteinExistence type="inferred from homology"/>
<dbReference type="CDD" id="cd00268">
    <property type="entry name" value="DEADc"/>
    <property type="match status" value="1"/>
</dbReference>
<evidence type="ECO:0000256" key="7">
    <source>
        <dbReference type="SAM" id="MobiDB-lite"/>
    </source>
</evidence>
<accession>K2GGK9</accession>
<dbReference type="SUPFAM" id="SSF52540">
    <property type="entry name" value="P-loop containing nucleoside triphosphate hydrolases"/>
    <property type="match status" value="1"/>
</dbReference>
<dbReference type="InterPro" id="IPR044742">
    <property type="entry name" value="DEAD/DEAH_RhlB"/>
</dbReference>
<evidence type="ECO:0000259" key="10">
    <source>
        <dbReference type="PROSITE" id="PS51195"/>
    </source>
</evidence>
<feature type="region of interest" description="Disordered" evidence="7">
    <location>
        <begin position="588"/>
        <end position="623"/>
    </location>
</feature>
<dbReference type="SMART" id="SM00487">
    <property type="entry name" value="DEXDc"/>
    <property type="match status" value="1"/>
</dbReference>
<protein>
    <submittedName>
        <fullName evidence="11">Putative ATP-dependent RNA helicase exp9</fullName>
    </submittedName>
</protein>
<evidence type="ECO:0000256" key="4">
    <source>
        <dbReference type="ARBA" id="ARBA00022840"/>
    </source>
</evidence>
<dbReference type="PROSITE" id="PS51192">
    <property type="entry name" value="HELICASE_ATP_BIND_1"/>
    <property type="match status" value="1"/>
</dbReference>
<comment type="similarity">
    <text evidence="5">Belongs to the DEAD box helicase family.</text>
</comment>
<evidence type="ECO:0000256" key="5">
    <source>
        <dbReference type="ARBA" id="ARBA00038437"/>
    </source>
</evidence>
<dbReference type="InterPro" id="IPR027417">
    <property type="entry name" value="P-loop_NTPase"/>
</dbReference>
<sequence>MNFTEMNLKPEVLEGIKKLGYETPTKIQEEVIRESVNGKNIIGQSQTWTGKTAAFVISLLERIDLTKPDIQALILAPTRELVTQIRDEILGLSTWMYIKSLPVYGGSPIGKQIEMLRKGQTIIVWTPGRVIDLIERGALKIKEVDTFILDEVDRMLDMGFVDDIDFIWGNFTEIKQTMAFSATITPELKWMVEKYLWVDYTFIKATNELTVDKIDHSFVEIPHIEKYDALKKFIITHKSKRTIVFVQTKRDTELLAKKLYKDGFSADCLNGDMRQRERFKALKDFQEWATDIFVVTDVAARWLNVKNIELVVNYDVPSDPESYIHRIGRTGRAGAEGKAIMFVANDEKFAFKNIERRNKITIKQVDEEWIAMERKKEEPRGRFWDGGGRSSGGRFGGRSSGGRSWGGRSYGWDRDGGSRGSSRGSSRDWGFGGRSSSPRFSDDSRPSRPREDRGERQEFTPRSNDDKRASFDRNDWEFARPRTGYFANKPDTRAPREWGFNSDRGGSRGGRDGWFWGERKPFEKREGGFSWERKPYAPREGGDRFPKREWGFSSRSSEKFWEKKVYVPKWEDFGWRGKSFEKKEWGFGDKKDFAPRSRDGDDFAKKASFKKKPTDAPKRSFKK</sequence>
<evidence type="ECO:0000256" key="2">
    <source>
        <dbReference type="ARBA" id="ARBA00022801"/>
    </source>
</evidence>
<name>K2GGK9_9BACT</name>
<dbReference type="GO" id="GO:0005829">
    <property type="term" value="C:cytosol"/>
    <property type="evidence" value="ECO:0007669"/>
    <property type="project" value="TreeGrafter"/>
</dbReference>
<evidence type="ECO:0000256" key="3">
    <source>
        <dbReference type="ARBA" id="ARBA00022806"/>
    </source>
</evidence>
<dbReference type="PROSITE" id="PS51195">
    <property type="entry name" value="Q_MOTIF"/>
    <property type="match status" value="1"/>
</dbReference>
<dbReference type="EMBL" id="AMFJ01000150">
    <property type="protein sequence ID" value="EKE29554.1"/>
    <property type="molecule type" value="Genomic_DNA"/>
</dbReference>
<organism evidence="11">
    <name type="scientific">uncultured bacterium</name>
    <name type="common">gcode 4</name>
    <dbReference type="NCBI Taxonomy" id="1234023"/>
    <lineage>
        <taxon>Bacteria</taxon>
        <taxon>environmental samples</taxon>
    </lineage>
</organism>
<dbReference type="Pfam" id="PF00271">
    <property type="entry name" value="Helicase_C"/>
    <property type="match status" value="1"/>
</dbReference>
<dbReference type="AlphaFoldDB" id="K2GGK9"/>
<feature type="compositionally biased region" description="Basic and acidic residues" evidence="7">
    <location>
        <begin position="588"/>
        <end position="605"/>
    </location>
</feature>
<dbReference type="PANTHER" id="PTHR47959:SF1">
    <property type="entry name" value="ATP-DEPENDENT RNA HELICASE DBPA"/>
    <property type="match status" value="1"/>
</dbReference>
<evidence type="ECO:0000259" key="9">
    <source>
        <dbReference type="PROSITE" id="PS51194"/>
    </source>
</evidence>
<dbReference type="InterPro" id="IPR014014">
    <property type="entry name" value="RNA_helicase_DEAD_Q_motif"/>
</dbReference>
<reference evidence="11" key="1">
    <citation type="journal article" date="2012" name="Science">
        <title>Fermentation, hydrogen, and sulfur metabolism in multiple uncultivated bacterial phyla.</title>
        <authorList>
            <person name="Wrighton K.C."/>
            <person name="Thomas B.C."/>
            <person name="Sharon I."/>
            <person name="Miller C.S."/>
            <person name="Castelle C.J."/>
            <person name="VerBerkmoes N.C."/>
            <person name="Wilkins M.J."/>
            <person name="Hettich R.L."/>
            <person name="Lipton M.S."/>
            <person name="Williams K.H."/>
            <person name="Long P.E."/>
            <person name="Banfield J.F."/>
        </authorList>
    </citation>
    <scope>NUCLEOTIDE SEQUENCE [LARGE SCALE GENOMIC DNA]</scope>
</reference>
<feature type="compositionally biased region" description="Gly residues" evidence="7">
    <location>
        <begin position="384"/>
        <end position="409"/>
    </location>
</feature>
<dbReference type="InterPro" id="IPR050079">
    <property type="entry name" value="DEAD_box_RNA_helicase"/>
</dbReference>